<feature type="domain" description="Lipoyl-binding" evidence="5">
    <location>
        <begin position="100"/>
        <end position="174"/>
    </location>
</feature>
<evidence type="ECO:0000256" key="4">
    <source>
        <dbReference type="RuleBase" id="RU003423"/>
    </source>
</evidence>
<protein>
    <recommendedName>
        <fullName evidence="4">Dihydrolipoamide acetyltransferase component of pyruvate dehydrogenase complex</fullName>
        <ecNumber evidence="4">2.3.1.-</ecNumber>
    </recommendedName>
</protein>
<dbReference type="GO" id="GO:0016746">
    <property type="term" value="F:acyltransferase activity"/>
    <property type="evidence" value="ECO:0007669"/>
    <property type="project" value="UniProtKB-KW"/>
</dbReference>
<dbReference type="Gene3D" id="3.30.559.10">
    <property type="entry name" value="Chloramphenicol acetyltransferase-like domain"/>
    <property type="match status" value="1"/>
</dbReference>
<dbReference type="SUPFAM" id="SSF51230">
    <property type="entry name" value="Single hybrid motif"/>
    <property type="match status" value="2"/>
</dbReference>
<keyword evidence="3 4" id="KW-0450">Lipoyl</keyword>
<dbReference type="InterPro" id="IPR023213">
    <property type="entry name" value="CAT-like_dom_sf"/>
</dbReference>
<dbReference type="AlphaFoldDB" id="A0A810QD82"/>
<keyword evidence="8" id="KW-1185">Reference proteome</keyword>
<evidence type="ECO:0000259" key="5">
    <source>
        <dbReference type="PROSITE" id="PS50968"/>
    </source>
</evidence>
<dbReference type="InterPro" id="IPR001078">
    <property type="entry name" value="2-oxoacid_DH_actylTfrase"/>
</dbReference>
<dbReference type="Pfam" id="PF00364">
    <property type="entry name" value="Biotin_lipoyl"/>
    <property type="match status" value="2"/>
</dbReference>
<comment type="similarity">
    <text evidence="2 4">Belongs to the 2-oxoacid dehydrogenase family.</text>
</comment>
<dbReference type="SUPFAM" id="SSF47005">
    <property type="entry name" value="Peripheral subunit-binding domain of 2-oxo acid dehydrogenase complex"/>
    <property type="match status" value="1"/>
</dbReference>
<dbReference type="InterPro" id="IPR003016">
    <property type="entry name" value="2-oxoA_DH_lipoyl-BS"/>
</dbReference>
<dbReference type="PANTHER" id="PTHR23151">
    <property type="entry name" value="DIHYDROLIPOAMIDE ACETYL/SUCCINYL-TRANSFERASE-RELATED"/>
    <property type="match status" value="1"/>
</dbReference>
<dbReference type="GO" id="GO:0045254">
    <property type="term" value="C:pyruvate dehydrogenase complex"/>
    <property type="evidence" value="ECO:0007669"/>
    <property type="project" value="InterPro"/>
</dbReference>
<proteinExistence type="inferred from homology"/>
<dbReference type="CDD" id="cd06849">
    <property type="entry name" value="lipoyl_domain"/>
    <property type="match status" value="2"/>
</dbReference>
<dbReference type="InterPro" id="IPR036625">
    <property type="entry name" value="E3-bd_dom_sf"/>
</dbReference>
<evidence type="ECO:0000313" key="8">
    <source>
        <dbReference type="Proteomes" id="UP000679848"/>
    </source>
</evidence>
<keyword evidence="4" id="KW-0012">Acyltransferase</keyword>
<evidence type="ECO:0000256" key="1">
    <source>
        <dbReference type="ARBA" id="ARBA00001938"/>
    </source>
</evidence>
<dbReference type="PROSITE" id="PS50968">
    <property type="entry name" value="BIOTINYL_LIPOYL"/>
    <property type="match status" value="2"/>
</dbReference>
<dbReference type="Proteomes" id="UP000679848">
    <property type="component" value="Chromosome"/>
</dbReference>
<evidence type="ECO:0000313" key="7">
    <source>
        <dbReference type="EMBL" id="BCK84207.1"/>
    </source>
</evidence>
<gene>
    <name evidence="7" type="primary">acoC</name>
    <name evidence="7" type="ORF">MM59RIKEN_15260</name>
</gene>
<feature type="domain" description="Peripheral subunit-binding (PSBD)" evidence="6">
    <location>
        <begin position="217"/>
        <end position="254"/>
    </location>
</feature>
<name>A0A810QD82_9FIRM</name>
<dbReference type="RefSeq" id="WP_213543040.1">
    <property type="nucleotide sequence ID" value="NZ_AP023420.1"/>
</dbReference>
<dbReference type="PANTHER" id="PTHR23151:SF90">
    <property type="entry name" value="DIHYDROLIPOYLLYSINE-RESIDUE ACETYLTRANSFERASE COMPONENT OF PYRUVATE DEHYDROGENASE COMPLEX, MITOCHONDRIAL-RELATED"/>
    <property type="match status" value="1"/>
</dbReference>
<dbReference type="GO" id="GO:0006086">
    <property type="term" value="P:pyruvate decarboxylation to acetyl-CoA"/>
    <property type="evidence" value="ECO:0007669"/>
    <property type="project" value="InterPro"/>
</dbReference>
<dbReference type="InterPro" id="IPR004167">
    <property type="entry name" value="PSBD"/>
</dbReference>
<accession>A0A810QD82</accession>
<dbReference type="SUPFAM" id="SSF52777">
    <property type="entry name" value="CoA-dependent acyltransferases"/>
    <property type="match status" value="1"/>
</dbReference>
<keyword evidence="4" id="KW-0808">Transferase</keyword>
<comment type="cofactor">
    <cofactor evidence="1 4">
        <name>(R)-lipoate</name>
        <dbReference type="ChEBI" id="CHEBI:83088"/>
    </cofactor>
</comment>
<dbReference type="KEGG" id="pfaa:MM59RIKEN_15260"/>
<reference evidence="7" key="1">
    <citation type="submission" date="2020-09" db="EMBL/GenBank/DDBJ databases">
        <title>New species isolated from human feces.</title>
        <authorList>
            <person name="Kitahara M."/>
            <person name="Shigeno Y."/>
            <person name="Shime M."/>
            <person name="Matsumoto Y."/>
            <person name="Nakamura S."/>
            <person name="Motooka D."/>
            <person name="Fukuoka S."/>
            <person name="Nishikawa H."/>
            <person name="Benno Y."/>
        </authorList>
    </citation>
    <scope>NUCLEOTIDE SEQUENCE</scope>
    <source>
        <strain evidence="7">MM59</strain>
    </source>
</reference>
<dbReference type="InterPro" id="IPR011053">
    <property type="entry name" value="Single_hybrid_motif"/>
</dbReference>
<dbReference type="EC" id="2.3.1.-" evidence="4"/>
<dbReference type="PROSITE" id="PS00189">
    <property type="entry name" value="LIPOYL"/>
    <property type="match status" value="2"/>
</dbReference>
<dbReference type="InterPro" id="IPR045257">
    <property type="entry name" value="E2/Pdx1"/>
</dbReference>
<evidence type="ECO:0000256" key="2">
    <source>
        <dbReference type="ARBA" id="ARBA00007317"/>
    </source>
</evidence>
<sequence>MSMEIVMPKTGLTNTENALDKWQVSEGEQVKKGQVLAEIESEKTTMPFESPEDGIIHLVAGEGDTVPVGGVIAHLAADQAEYESLCAAAAPAVPAAAVQAESVLMPKTGLTNTENTLDQWQVSEGEQVKKGQVLAEIESEKTTMPFESPADGKIHLVAGEGDTVPVGGVIAYLAADEAQYQAVCTASAAPQAAPQSPAAPQAAPAPTVRKAAGGRIIASPLARKKAEKAGIDLSLITGTGPGGRIVARDVDSCQPAVQSAAGAKSREPVRIPLTPIRKAIARNMFNSLHTMAQTSDSVEVDVTELAAMRRRLVENEKLLGTRVTLNDLLSYAAVKMLKTHPLANASYTDQEILTFPYVNLSVAVATDYGLTSPVVRDADQMSLVELSRALREIVVKAREKRLTADDQRDGTFTLTNMGVFPVDNFNPILPAPQSCIMGFGRAVEKPVVYQGQICVRTMMCLSVTYDHRVFDGGEIGSILKTMKEYLETPELFLAQ</sequence>
<dbReference type="InterPro" id="IPR000089">
    <property type="entry name" value="Biotin_lipoyl"/>
</dbReference>
<dbReference type="EMBL" id="AP023420">
    <property type="protein sequence ID" value="BCK84207.1"/>
    <property type="molecule type" value="Genomic_DNA"/>
</dbReference>
<evidence type="ECO:0000259" key="6">
    <source>
        <dbReference type="PROSITE" id="PS51826"/>
    </source>
</evidence>
<dbReference type="Gene3D" id="2.40.50.100">
    <property type="match status" value="2"/>
</dbReference>
<evidence type="ECO:0000256" key="3">
    <source>
        <dbReference type="ARBA" id="ARBA00022823"/>
    </source>
</evidence>
<feature type="domain" description="Lipoyl-binding" evidence="5">
    <location>
        <begin position="2"/>
        <end position="76"/>
    </location>
</feature>
<dbReference type="Gene3D" id="4.10.320.10">
    <property type="entry name" value="E3-binding domain"/>
    <property type="match status" value="1"/>
</dbReference>
<dbReference type="PROSITE" id="PS51826">
    <property type="entry name" value="PSBD"/>
    <property type="match status" value="1"/>
</dbReference>
<dbReference type="Pfam" id="PF02817">
    <property type="entry name" value="E3_binding"/>
    <property type="match status" value="1"/>
</dbReference>
<organism evidence="7 8">
    <name type="scientific">Pusillibacter faecalis</name>
    <dbReference type="NCBI Taxonomy" id="2714358"/>
    <lineage>
        <taxon>Bacteria</taxon>
        <taxon>Bacillati</taxon>
        <taxon>Bacillota</taxon>
        <taxon>Clostridia</taxon>
        <taxon>Eubacteriales</taxon>
        <taxon>Oscillospiraceae</taxon>
        <taxon>Pusillibacter</taxon>
    </lineage>
</organism>
<dbReference type="Pfam" id="PF00198">
    <property type="entry name" value="2-oxoacid_dh"/>
    <property type="match status" value="1"/>
</dbReference>